<dbReference type="AlphaFoldDB" id="A0A7C9AZQ8"/>
<reference evidence="2" key="1">
    <citation type="journal article" date="2013" name="J. Plant Res.">
        <title>Effect of fungi and light on seed germination of three Opuntia species from semiarid lands of central Mexico.</title>
        <authorList>
            <person name="Delgado-Sanchez P."/>
            <person name="Jimenez-Bremont J.F."/>
            <person name="Guerrero-Gonzalez Mde L."/>
            <person name="Flores J."/>
        </authorList>
    </citation>
    <scope>NUCLEOTIDE SEQUENCE</scope>
    <source>
        <tissue evidence="2">Cladode</tissue>
    </source>
</reference>
<dbReference type="EMBL" id="GISG01288587">
    <property type="protein sequence ID" value="MBA4680858.1"/>
    <property type="molecule type" value="Transcribed_RNA"/>
</dbReference>
<keyword evidence="1" id="KW-0812">Transmembrane</keyword>
<evidence type="ECO:0000313" key="2">
    <source>
        <dbReference type="EMBL" id="MBA4680858.1"/>
    </source>
</evidence>
<reference evidence="2" key="2">
    <citation type="submission" date="2020-07" db="EMBL/GenBank/DDBJ databases">
        <authorList>
            <person name="Vera ALvarez R."/>
            <person name="Arias-Moreno D.M."/>
            <person name="Jimenez-Jacinto V."/>
            <person name="Jimenez-Bremont J.F."/>
            <person name="Swaminathan K."/>
            <person name="Moose S.P."/>
            <person name="Guerrero-Gonzalez M.L."/>
            <person name="Marino-Ramirez L."/>
            <person name="Landsman D."/>
            <person name="Rodriguez-Kessler M."/>
            <person name="Delgado-Sanchez P."/>
        </authorList>
    </citation>
    <scope>NUCLEOTIDE SEQUENCE</scope>
    <source>
        <tissue evidence="2">Cladode</tissue>
    </source>
</reference>
<feature type="transmembrane region" description="Helical" evidence="1">
    <location>
        <begin position="109"/>
        <end position="131"/>
    </location>
</feature>
<feature type="transmembrane region" description="Helical" evidence="1">
    <location>
        <begin position="143"/>
        <end position="162"/>
    </location>
</feature>
<evidence type="ECO:0000256" key="1">
    <source>
        <dbReference type="SAM" id="Phobius"/>
    </source>
</evidence>
<name>A0A7C9AZQ8_OPUST</name>
<protein>
    <submittedName>
        <fullName evidence="2">Uncharacterized protein</fullName>
    </submittedName>
</protein>
<proteinExistence type="predicted"/>
<sequence>MSSIITVRARKVQKALHLFTPIPTSPVSRPPFLLFCHLHHLLLYFTPVPPKRLLYQNPTPSTQPSAIPSRSVRLLFLISTDKPPLSVPCPFSINPYPTNTTPRPYLQVLVARCTLLALRVDVILLIAFSRWLITFTPSKSPNLIASSASCLILAVVSIESLLPCGDLFSMVRFPSI</sequence>
<organism evidence="2">
    <name type="scientific">Opuntia streptacantha</name>
    <name type="common">Prickly pear cactus</name>
    <name type="synonym">Opuntia cardona</name>
    <dbReference type="NCBI Taxonomy" id="393608"/>
    <lineage>
        <taxon>Eukaryota</taxon>
        <taxon>Viridiplantae</taxon>
        <taxon>Streptophyta</taxon>
        <taxon>Embryophyta</taxon>
        <taxon>Tracheophyta</taxon>
        <taxon>Spermatophyta</taxon>
        <taxon>Magnoliopsida</taxon>
        <taxon>eudicotyledons</taxon>
        <taxon>Gunneridae</taxon>
        <taxon>Pentapetalae</taxon>
        <taxon>Caryophyllales</taxon>
        <taxon>Cactineae</taxon>
        <taxon>Cactaceae</taxon>
        <taxon>Opuntioideae</taxon>
        <taxon>Opuntia</taxon>
    </lineage>
</organism>
<accession>A0A7C9AZQ8</accession>
<keyword evidence="1" id="KW-1133">Transmembrane helix</keyword>
<keyword evidence="1" id="KW-0472">Membrane</keyword>